<organism evidence="7 8">
    <name type="scientific">Undibacterium jejuense</name>
    <dbReference type="NCBI Taxonomy" id="1344949"/>
    <lineage>
        <taxon>Bacteria</taxon>
        <taxon>Pseudomonadati</taxon>
        <taxon>Pseudomonadota</taxon>
        <taxon>Betaproteobacteria</taxon>
        <taxon>Burkholderiales</taxon>
        <taxon>Oxalobacteraceae</taxon>
        <taxon>Undibacterium</taxon>
    </lineage>
</organism>
<dbReference type="Proteomes" id="UP000634011">
    <property type="component" value="Unassembled WGS sequence"/>
</dbReference>
<accession>A0A923KPC3</accession>
<feature type="domain" description="Methyl-accepting transducer" evidence="6">
    <location>
        <begin position="409"/>
        <end position="638"/>
    </location>
</feature>
<dbReference type="EMBL" id="JACOFV010000006">
    <property type="protein sequence ID" value="MBC3862004.1"/>
    <property type="molecule type" value="Genomic_DNA"/>
</dbReference>
<dbReference type="GO" id="GO:0005886">
    <property type="term" value="C:plasma membrane"/>
    <property type="evidence" value="ECO:0007669"/>
    <property type="project" value="TreeGrafter"/>
</dbReference>
<evidence type="ECO:0000259" key="6">
    <source>
        <dbReference type="PROSITE" id="PS50111"/>
    </source>
</evidence>
<dbReference type="Gene3D" id="1.10.287.950">
    <property type="entry name" value="Methyl-accepting chemotaxis protein"/>
    <property type="match status" value="1"/>
</dbReference>
<dbReference type="Pfam" id="PF00015">
    <property type="entry name" value="MCPsignal"/>
    <property type="match status" value="1"/>
</dbReference>
<dbReference type="InterPro" id="IPR004089">
    <property type="entry name" value="MCPsignal_dom"/>
</dbReference>
<evidence type="ECO:0000256" key="2">
    <source>
        <dbReference type="ARBA" id="ARBA00022481"/>
    </source>
</evidence>
<evidence type="ECO:0000256" key="3">
    <source>
        <dbReference type="ARBA" id="ARBA00029447"/>
    </source>
</evidence>
<keyword evidence="5" id="KW-0812">Transmembrane</keyword>
<dbReference type="RefSeq" id="WP_186911934.1">
    <property type="nucleotide sequence ID" value="NZ_JACOFV010000006.1"/>
</dbReference>
<keyword evidence="2" id="KW-0488">Methylation</keyword>
<evidence type="ECO:0000256" key="4">
    <source>
        <dbReference type="PROSITE-ProRule" id="PRU00284"/>
    </source>
</evidence>
<name>A0A923KPC3_9BURK</name>
<dbReference type="Pfam" id="PF22673">
    <property type="entry name" value="MCP-like_PDC_1"/>
    <property type="match status" value="1"/>
</dbReference>
<proteinExistence type="inferred from homology"/>
<dbReference type="GO" id="GO:0006935">
    <property type="term" value="P:chemotaxis"/>
    <property type="evidence" value="ECO:0007669"/>
    <property type="project" value="TreeGrafter"/>
</dbReference>
<dbReference type="FunFam" id="1.10.287.950:FF:000001">
    <property type="entry name" value="Methyl-accepting chemotaxis sensory transducer"/>
    <property type="match status" value="1"/>
</dbReference>
<feature type="transmembrane region" description="Helical" evidence="5">
    <location>
        <begin position="326"/>
        <end position="347"/>
    </location>
</feature>
<evidence type="ECO:0000313" key="7">
    <source>
        <dbReference type="EMBL" id="MBC3862004.1"/>
    </source>
</evidence>
<keyword evidence="8" id="KW-1185">Reference proteome</keyword>
<comment type="subcellular location">
    <subcellularLocation>
        <location evidence="1">Membrane</location>
    </subcellularLocation>
</comment>
<dbReference type="SMART" id="SM00283">
    <property type="entry name" value="MA"/>
    <property type="match status" value="1"/>
</dbReference>
<evidence type="ECO:0000313" key="8">
    <source>
        <dbReference type="Proteomes" id="UP000634011"/>
    </source>
</evidence>
<keyword evidence="5" id="KW-1133">Transmembrane helix</keyword>
<dbReference type="GO" id="GO:0004888">
    <property type="term" value="F:transmembrane signaling receptor activity"/>
    <property type="evidence" value="ECO:0007669"/>
    <property type="project" value="TreeGrafter"/>
</dbReference>
<evidence type="ECO:0000256" key="1">
    <source>
        <dbReference type="ARBA" id="ARBA00004370"/>
    </source>
</evidence>
<dbReference type="CDD" id="cd12913">
    <property type="entry name" value="PDC1_MCP_like"/>
    <property type="match status" value="1"/>
</dbReference>
<keyword evidence="5" id="KW-0472">Membrane</keyword>
<dbReference type="PANTHER" id="PTHR43531">
    <property type="entry name" value="PROTEIN ICFG"/>
    <property type="match status" value="1"/>
</dbReference>
<sequence length="673" mass="71841">MSTTSPTWFANLGLRGKMLIAVLAMVVIGFTVTTSLLSFQASKMQSESAEQYATQLAIYNAGLITEKIDLALHAARNMAANLAAMQASGQANRANADLLLKSILESNPEFTGVGTIWEPNVFDGKDSEYIGKPGHDATGRYLPYWNRGSGQTQVEALTDYDKEGAGDYYLLAKKSGKEVLLEPYMYKIAGKDVFMTTITVPIVIAGKFAGAVTVDLPVAGFQQEVSKIRPYETGYASLLSNKAVFIGDVDAKRVGTELGKLSGNEAALSAIAHGETYSDTIDDTNLNTRMYRIFVPIRIGGSDTPWSFVINAPEDKILAQVRHLRNVSIIVGFLSVLVVSAMLVFVINKLIIRPLGGEPDVAVDIARRVAEGDLTTHVELQAGDQSSMLYALHMMQVQLRGIVGAIRESSEFVSGASSEIAKGNLDLSQRTENQASSLAQTANSVEQMNDTVKKNADNAEQARQLAVSASHTAHRGSAEVEKVVATMQNISVESRKMSDIIATIEGIAFQTNILALNAAVEAARAGEQGRGFAVVASEVRNLAQRSAIASKEIKSLIENSLHKVNEGTVVVDAAGATMKDILSAVEGLSTILDEISTASSAQSQGIAHINGEISLMDESTQQNAALVEESAAAADSLKDEAQKLWQSLTIFNIGNNAPSASSSSVAKRIHRAP</sequence>
<comment type="similarity">
    <text evidence="3">Belongs to the methyl-accepting chemotaxis (MCP) protein family.</text>
</comment>
<feature type="transmembrane region" description="Helical" evidence="5">
    <location>
        <begin position="20"/>
        <end position="39"/>
    </location>
</feature>
<reference evidence="7" key="1">
    <citation type="submission" date="2020-08" db="EMBL/GenBank/DDBJ databases">
        <title>Novel species isolated from subtropical streams in China.</title>
        <authorList>
            <person name="Lu H."/>
        </authorList>
    </citation>
    <scope>NUCLEOTIDE SEQUENCE</scope>
    <source>
        <strain evidence="7">KACC 12607</strain>
    </source>
</reference>
<dbReference type="AlphaFoldDB" id="A0A923KPC3"/>
<dbReference type="CDD" id="cd11386">
    <property type="entry name" value="MCP_signal"/>
    <property type="match status" value="1"/>
</dbReference>
<dbReference type="GO" id="GO:0007165">
    <property type="term" value="P:signal transduction"/>
    <property type="evidence" value="ECO:0007669"/>
    <property type="project" value="UniProtKB-KW"/>
</dbReference>
<dbReference type="PANTHER" id="PTHR43531:SF14">
    <property type="entry name" value="METHYL-ACCEPTING CHEMOTAXIS PROTEIN I-RELATED"/>
    <property type="match status" value="1"/>
</dbReference>
<dbReference type="Gene3D" id="3.30.450.20">
    <property type="entry name" value="PAS domain"/>
    <property type="match status" value="2"/>
</dbReference>
<dbReference type="SUPFAM" id="SSF58104">
    <property type="entry name" value="Methyl-accepting chemotaxis protein (MCP) signaling domain"/>
    <property type="match status" value="1"/>
</dbReference>
<keyword evidence="4" id="KW-0807">Transducer</keyword>
<dbReference type="PROSITE" id="PS50111">
    <property type="entry name" value="CHEMOTAXIS_TRANSDUC_2"/>
    <property type="match status" value="1"/>
</dbReference>
<comment type="caution">
    <text evidence="7">The sequence shown here is derived from an EMBL/GenBank/DDBJ whole genome shotgun (WGS) entry which is preliminary data.</text>
</comment>
<dbReference type="InterPro" id="IPR051310">
    <property type="entry name" value="MCP_chemotaxis"/>
</dbReference>
<protein>
    <submittedName>
        <fullName evidence="7">Methyl-accepting chemotaxis protein</fullName>
    </submittedName>
</protein>
<evidence type="ECO:0000256" key="5">
    <source>
        <dbReference type="SAM" id="Phobius"/>
    </source>
</evidence>
<gene>
    <name evidence="7" type="ORF">H8K32_07845</name>
</gene>